<evidence type="ECO:0000259" key="1">
    <source>
        <dbReference type="Pfam" id="PF01425"/>
    </source>
</evidence>
<dbReference type="AlphaFoldDB" id="A0A7Y9J0A4"/>
<dbReference type="SUPFAM" id="SSF75304">
    <property type="entry name" value="Amidase signature (AS) enzymes"/>
    <property type="match status" value="1"/>
</dbReference>
<protein>
    <submittedName>
        <fullName evidence="2">Aspartyl-tRNA(Asn)/glutamyl-tRNA(Gln) amidotransferase subunit A</fullName>
        <ecNumber evidence="2">6.3.5.6</ecNumber>
        <ecNumber evidence="2">6.3.5.7</ecNumber>
    </submittedName>
</protein>
<dbReference type="InterPro" id="IPR020556">
    <property type="entry name" value="Amidase_CS"/>
</dbReference>
<proteinExistence type="predicted"/>
<dbReference type="GO" id="GO:0016740">
    <property type="term" value="F:transferase activity"/>
    <property type="evidence" value="ECO:0007669"/>
    <property type="project" value="UniProtKB-KW"/>
</dbReference>
<dbReference type="GO" id="GO:0050567">
    <property type="term" value="F:glutaminyl-tRNA synthase (glutamine-hydrolyzing) activity"/>
    <property type="evidence" value="ECO:0007669"/>
    <property type="project" value="UniProtKB-EC"/>
</dbReference>
<dbReference type="InterPro" id="IPR000120">
    <property type="entry name" value="Amidase"/>
</dbReference>
<dbReference type="PANTHER" id="PTHR11895:SF176">
    <property type="entry name" value="AMIDASE AMID-RELATED"/>
    <property type="match status" value="1"/>
</dbReference>
<dbReference type="Gene3D" id="3.90.1300.10">
    <property type="entry name" value="Amidase signature (AS) domain"/>
    <property type="match status" value="1"/>
</dbReference>
<dbReference type="Proteomes" id="UP000542125">
    <property type="component" value="Unassembled WGS sequence"/>
</dbReference>
<dbReference type="EC" id="6.3.5.7" evidence="2"/>
<gene>
    <name evidence="2" type="ORF">FHW18_004646</name>
</gene>
<name>A0A7Y9J0A4_9BURK</name>
<dbReference type="PANTHER" id="PTHR11895">
    <property type="entry name" value="TRANSAMIDASE"/>
    <property type="match status" value="1"/>
</dbReference>
<dbReference type="GO" id="GO:0050566">
    <property type="term" value="F:asparaginyl-tRNA synthase (glutamine-hydrolyzing) activity"/>
    <property type="evidence" value="ECO:0007669"/>
    <property type="project" value="UniProtKB-EC"/>
</dbReference>
<comment type="caution">
    <text evidence="2">The sequence shown here is derived from an EMBL/GenBank/DDBJ whole genome shotgun (WGS) entry which is preliminary data.</text>
</comment>
<dbReference type="Pfam" id="PF01425">
    <property type="entry name" value="Amidase"/>
    <property type="match status" value="1"/>
</dbReference>
<evidence type="ECO:0000313" key="2">
    <source>
        <dbReference type="EMBL" id="NYE85339.1"/>
    </source>
</evidence>
<reference evidence="2 3" key="1">
    <citation type="submission" date="2020-07" db="EMBL/GenBank/DDBJ databases">
        <title>Genomic Encyclopedia of Type Strains, Phase IV (KMG-V): Genome sequencing to study the core and pangenomes of soil and plant-associated prokaryotes.</title>
        <authorList>
            <person name="Whitman W."/>
        </authorList>
    </citation>
    <scope>NUCLEOTIDE SEQUENCE [LARGE SCALE GENOMIC DNA]</scope>
    <source>
        <strain evidence="2 3">SAS40</strain>
    </source>
</reference>
<keyword evidence="2" id="KW-0808">Transferase</keyword>
<dbReference type="InterPro" id="IPR036928">
    <property type="entry name" value="AS_sf"/>
</dbReference>
<keyword evidence="3" id="KW-1185">Reference proteome</keyword>
<evidence type="ECO:0000313" key="3">
    <source>
        <dbReference type="Proteomes" id="UP000542125"/>
    </source>
</evidence>
<keyword evidence="2" id="KW-0436">Ligase</keyword>
<sequence>MAGLRDQLRTGRLSSADALAAQWAQARVADAACQSVVRWHESGAPADRATAGPLSGIALAHKDIFAIAGQQAGCGRGQPPDPVAERDADVLTRLAQAGATNLAALSMAELACGSTGESPWSPRPINAVSIDAVVGGSSGGSAAAVAAGLCYASLGTDTAGSVRIPAATCGLIGFKPTWDALSRQGVHPLAPSLDTVGVIARTVADAALVYACAAQAVAPELTDAAATPHGIAEWLSAARPLRVATHLPPAAPDDDVISALQAFIARVSDDHDVHAVDLPQLDALSRLAHVVLHVEAAAAHRALLQDPDAQLGASARAVLIPGAAMPEAWYHDALAQRGARLHAFVDTVFGDADVLLVPALPRPVPDWDTVTPGAPGFDVHQLLALHRWMPFVNYLGLPAIVFPIGHDRRGRPVTAQAVARPHAEAVLLAFAHRYDRGLASLSIPSPSARTSSATLR</sequence>
<dbReference type="EC" id="6.3.5.6" evidence="2"/>
<feature type="domain" description="Amidase" evidence="1">
    <location>
        <begin position="45"/>
        <end position="428"/>
    </location>
</feature>
<organism evidence="2 3">
    <name type="scientific">Pigmentiphaga litoralis</name>
    <dbReference type="NCBI Taxonomy" id="516702"/>
    <lineage>
        <taxon>Bacteria</taxon>
        <taxon>Pseudomonadati</taxon>
        <taxon>Pseudomonadota</taxon>
        <taxon>Betaproteobacteria</taxon>
        <taxon>Burkholderiales</taxon>
        <taxon>Alcaligenaceae</taxon>
        <taxon>Pigmentiphaga</taxon>
    </lineage>
</organism>
<dbReference type="InterPro" id="IPR023631">
    <property type="entry name" value="Amidase_dom"/>
</dbReference>
<dbReference type="PROSITE" id="PS00571">
    <property type="entry name" value="AMIDASES"/>
    <property type="match status" value="1"/>
</dbReference>
<dbReference type="EMBL" id="JACBYR010000002">
    <property type="protein sequence ID" value="NYE85339.1"/>
    <property type="molecule type" value="Genomic_DNA"/>
</dbReference>
<accession>A0A7Y9J0A4</accession>